<dbReference type="PANTHER" id="PTHR43995:SF1">
    <property type="entry name" value="PRE-MRNA-PROCESSING FACTOR 19"/>
    <property type="match status" value="1"/>
</dbReference>
<feature type="domain" description="U-box" evidence="16">
    <location>
        <begin position="5"/>
        <end position="80"/>
    </location>
</feature>
<dbReference type="InterPro" id="IPR013083">
    <property type="entry name" value="Znf_RING/FYVE/PHD"/>
</dbReference>
<evidence type="ECO:0000256" key="11">
    <source>
        <dbReference type="ARBA" id="ARBA00023187"/>
    </source>
</evidence>
<dbReference type="Pfam" id="PF08606">
    <property type="entry name" value="Prp19"/>
    <property type="match status" value="1"/>
</dbReference>
<keyword evidence="11 15" id="KW-0508">mRNA splicing</keyword>
<keyword evidence="8" id="KW-0677">Repeat</keyword>
<comment type="subcellular location">
    <subcellularLocation>
        <location evidence="1 15">Nucleus</location>
    </subcellularLocation>
</comment>
<dbReference type="PANTHER" id="PTHR43995">
    <property type="entry name" value="PRE-MRNA-PROCESSING FACTOR 19"/>
    <property type="match status" value="1"/>
</dbReference>
<protein>
    <recommendedName>
        <fullName evidence="15">Pre-mRNA-processing factor 19</fullName>
        <ecNumber evidence="15">2.3.2.27</ecNumber>
    </recommendedName>
</protein>
<dbReference type="InterPro" id="IPR001680">
    <property type="entry name" value="WD40_rpt"/>
</dbReference>
<dbReference type="Pfam" id="PF00400">
    <property type="entry name" value="WD40"/>
    <property type="match status" value="4"/>
</dbReference>
<dbReference type="Gene3D" id="2.130.10.10">
    <property type="entry name" value="YVTN repeat-like/Quinoprotein amine dehydrogenase"/>
    <property type="match status" value="1"/>
</dbReference>
<keyword evidence="12 15" id="KW-0234">DNA repair</keyword>
<name>E4XNL8_OIKDI</name>
<comment type="catalytic activity">
    <reaction evidence="15">
        <text>S-ubiquitinyl-[E2 ubiquitin-conjugating enzyme]-L-cysteine + [acceptor protein]-L-lysine = [E2 ubiquitin-conjugating enzyme]-L-cysteine + N(6)-ubiquitinyl-[acceptor protein]-L-lysine.</text>
        <dbReference type="EC" id="2.3.2.27"/>
    </reaction>
</comment>
<dbReference type="InterPro" id="IPR055340">
    <property type="entry name" value="RING-Ubox_PRP19"/>
</dbReference>
<feature type="repeat" description="WD" evidence="14">
    <location>
        <begin position="380"/>
        <end position="421"/>
    </location>
</feature>
<dbReference type="PROSITE" id="PS50082">
    <property type="entry name" value="WD_REPEATS_2"/>
    <property type="match status" value="3"/>
</dbReference>
<dbReference type="InterPro" id="IPR013915">
    <property type="entry name" value="Prp19_cc"/>
</dbReference>
<comment type="function">
    <text evidence="15">Ubiquitin-protein ligase which is mainly involved pre-mRNA splicing and DNA repair. Required for pre-mRNA splicing as component of the spliceosome.</text>
</comment>
<dbReference type="InterPro" id="IPR015943">
    <property type="entry name" value="WD40/YVTN_repeat-like_dom_sf"/>
</dbReference>
<feature type="repeat" description="WD" evidence="14">
    <location>
        <begin position="296"/>
        <end position="337"/>
    </location>
</feature>
<sequence>MSESANPSLFVCGISGETPEEPVISPVSGAIFEKRLISKWIQENGTDPVNDAQLDTDQLIEVRPESIVRPKAPNHTSIPAILKALQDETDSIMLNNYSQRTQLQTTRQELSHALYQHDATCRVIARLQKETNATREALATLKPSQAQVPHEVDHVEVDSEVVESLSDEVKAKIEEQNAVLTKGRKELVTKRKAKLCGVEKLHNYTTQKTLKDLHEAGKQIVCMDMSKIDNTKIVTGSENNVVVYDINAAAVVSKFDGHKGAVSKVVYHTNKDVVFSASEDSTVRVWSLEGGAGTTIKAHKAAVTGIALHPLGSYILSSSKDHSWAFSDVESGNILTKATESEAKLESSDFHPDGLFFGVGTSTGGVKIWDIRNRVEVAPFGGHSGAVNALAFSENGYYVASAAAGNEIKIWDLRKLKEIKSIVMREDDYVVNALKFDPSGQYLGAAGQDLRLYMAKTWAEVTCYSSHEDDITDFVFGENCSTLGTCSRDSTVRLYGDAEAAPMES</sequence>
<keyword evidence="7 15" id="KW-0747">Spliceosome</keyword>
<evidence type="ECO:0000256" key="8">
    <source>
        <dbReference type="ARBA" id="ARBA00022737"/>
    </source>
</evidence>
<dbReference type="CDD" id="cd00200">
    <property type="entry name" value="WD40"/>
    <property type="match status" value="1"/>
</dbReference>
<evidence type="ECO:0000256" key="10">
    <source>
        <dbReference type="ARBA" id="ARBA00022786"/>
    </source>
</evidence>
<evidence type="ECO:0000256" key="13">
    <source>
        <dbReference type="ARBA" id="ARBA00023242"/>
    </source>
</evidence>
<reference evidence="17" key="1">
    <citation type="journal article" date="2010" name="Science">
        <title>Plasticity of animal genome architecture unmasked by rapid evolution of a pelagic tunicate.</title>
        <authorList>
            <person name="Denoeud F."/>
            <person name="Henriet S."/>
            <person name="Mungpakdee S."/>
            <person name="Aury J.M."/>
            <person name="Da Silva C."/>
            <person name="Brinkmann H."/>
            <person name="Mikhaleva J."/>
            <person name="Olsen L.C."/>
            <person name="Jubin C."/>
            <person name="Canestro C."/>
            <person name="Bouquet J.M."/>
            <person name="Danks G."/>
            <person name="Poulain J."/>
            <person name="Campsteijn C."/>
            <person name="Adamski M."/>
            <person name="Cross I."/>
            <person name="Yadetie F."/>
            <person name="Muffato M."/>
            <person name="Louis A."/>
            <person name="Butcher S."/>
            <person name="Tsagkogeorga G."/>
            <person name="Konrad A."/>
            <person name="Singh S."/>
            <person name="Jensen M.F."/>
            <person name="Cong E.H."/>
            <person name="Eikeseth-Otteraa H."/>
            <person name="Noel B."/>
            <person name="Anthouard V."/>
            <person name="Porcel B.M."/>
            <person name="Kachouri-Lafond R."/>
            <person name="Nishino A."/>
            <person name="Ugolini M."/>
            <person name="Chourrout P."/>
            <person name="Nishida H."/>
            <person name="Aasland R."/>
            <person name="Huzurbazar S."/>
            <person name="Westhof E."/>
            <person name="Delsuc F."/>
            <person name="Lehrach H."/>
            <person name="Reinhardt R."/>
            <person name="Weissenbach J."/>
            <person name="Roy S.W."/>
            <person name="Artiguenave F."/>
            <person name="Postlethwait J.H."/>
            <person name="Manak J.R."/>
            <person name="Thompson E.M."/>
            <person name="Jaillon O."/>
            <person name="Du Pasquier L."/>
            <person name="Boudinot P."/>
            <person name="Liberles D.A."/>
            <person name="Volff J.N."/>
            <person name="Philippe H."/>
            <person name="Lenhard B."/>
            <person name="Roest Crollius H."/>
            <person name="Wincker P."/>
            <person name="Chourrout D."/>
        </authorList>
    </citation>
    <scope>NUCLEOTIDE SEQUENCE [LARGE SCALE GENOMIC DNA]</scope>
</reference>
<dbReference type="Proteomes" id="UP000001307">
    <property type="component" value="Unassembled WGS sequence"/>
</dbReference>
<dbReference type="InParanoid" id="E4XNL8"/>
<evidence type="ECO:0000256" key="7">
    <source>
        <dbReference type="ARBA" id="ARBA00022728"/>
    </source>
</evidence>
<dbReference type="InterPro" id="IPR038959">
    <property type="entry name" value="Prp19"/>
</dbReference>
<dbReference type="FunCoup" id="E4XNL8">
    <property type="interactions" value="692"/>
</dbReference>
<evidence type="ECO:0000256" key="3">
    <source>
        <dbReference type="ARBA" id="ARBA00006388"/>
    </source>
</evidence>
<evidence type="ECO:0000256" key="5">
    <source>
        <dbReference type="ARBA" id="ARBA00022664"/>
    </source>
</evidence>
<evidence type="ECO:0000256" key="9">
    <source>
        <dbReference type="ARBA" id="ARBA00022763"/>
    </source>
</evidence>
<dbReference type="GO" id="GO:0061630">
    <property type="term" value="F:ubiquitin protein ligase activity"/>
    <property type="evidence" value="ECO:0007669"/>
    <property type="project" value="UniProtKB-UniRule"/>
</dbReference>
<keyword evidence="4 14" id="KW-0853">WD repeat</keyword>
<keyword evidence="18" id="KW-1185">Reference proteome</keyword>
<feature type="repeat" description="WD" evidence="14">
    <location>
        <begin position="255"/>
        <end position="296"/>
    </location>
</feature>
<dbReference type="FunFam" id="3.30.40.10:FF:000027">
    <property type="entry name" value="Pre-mRNA-processing factor 19, putative"/>
    <property type="match status" value="1"/>
</dbReference>
<comment type="similarity">
    <text evidence="3 15">Belongs to the WD repeat PRP19 family.</text>
</comment>
<dbReference type="InterPro" id="IPR036322">
    <property type="entry name" value="WD40_repeat_dom_sf"/>
</dbReference>
<dbReference type="PROSITE" id="PS50294">
    <property type="entry name" value="WD_REPEATS_REGION"/>
    <property type="match status" value="2"/>
</dbReference>
<gene>
    <name evidence="17" type="ORF">GSOID_T00016617001</name>
</gene>
<dbReference type="EC" id="2.3.2.27" evidence="15"/>
<accession>E4XNL8</accession>
<dbReference type="CDD" id="cd16656">
    <property type="entry name" value="RING-Ubox_PRP19"/>
    <property type="match status" value="1"/>
</dbReference>
<proteinExistence type="inferred from homology"/>
<dbReference type="GO" id="GO:0071006">
    <property type="term" value="C:U2-type catalytic step 1 spliceosome"/>
    <property type="evidence" value="ECO:0007669"/>
    <property type="project" value="TreeGrafter"/>
</dbReference>
<evidence type="ECO:0000313" key="17">
    <source>
        <dbReference type="EMBL" id="CBY11456.1"/>
    </source>
</evidence>
<dbReference type="SUPFAM" id="SSF50978">
    <property type="entry name" value="WD40 repeat-like"/>
    <property type="match status" value="1"/>
</dbReference>
<evidence type="ECO:0000259" key="16">
    <source>
        <dbReference type="PROSITE" id="PS51698"/>
    </source>
</evidence>
<dbReference type="GO" id="GO:0000398">
    <property type="term" value="P:mRNA splicing, via spliceosome"/>
    <property type="evidence" value="ECO:0007669"/>
    <property type="project" value="InterPro"/>
</dbReference>
<keyword evidence="10 15" id="KW-0833">Ubl conjugation pathway</keyword>
<dbReference type="OrthoDB" id="687049at2759"/>
<evidence type="ECO:0000256" key="6">
    <source>
        <dbReference type="ARBA" id="ARBA00022679"/>
    </source>
</evidence>
<dbReference type="PROSITE" id="PS51698">
    <property type="entry name" value="U_BOX"/>
    <property type="match status" value="1"/>
</dbReference>
<keyword evidence="6 15" id="KW-0808">Transferase</keyword>
<dbReference type="SUPFAM" id="SSF57850">
    <property type="entry name" value="RING/U-box"/>
    <property type="match status" value="1"/>
</dbReference>
<dbReference type="GO" id="GO:0005737">
    <property type="term" value="C:cytoplasm"/>
    <property type="evidence" value="ECO:0007669"/>
    <property type="project" value="TreeGrafter"/>
</dbReference>
<evidence type="ECO:0000256" key="1">
    <source>
        <dbReference type="ARBA" id="ARBA00004123"/>
    </source>
</evidence>
<dbReference type="SMART" id="SM00320">
    <property type="entry name" value="WD40"/>
    <property type="match status" value="7"/>
</dbReference>
<dbReference type="GO" id="GO:0006281">
    <property type="term" value="P:DNA repair"/>
    <property type="evidence" value="ECO:0007669"/>
    <property type="project" value="UniProtKB-KW"/>
</dbReference>
<evidence type="ECO:0000256" key="15">
    <source>
        <dbReference type="RuleBase" id="RU367101"/>
    </source>
</evidence>
<organism evidence="17">
    <name type="scientific">Oikopleura dioica</name>
    <name type="common">Tunicate</name>
    <dbReference type="NCBI Taxonomy" id="34765"/>
    <lineage>
        <taxon>Eukaryota</taxon>
        <taxon>Metazoa</taxon>
        <taxon>Chordata</taxon>
        <taxon>Tunicata</taxon>
        <taxon>Appendicularia</taxon>
        <taxon>Copelata</taxon>
        <taxon>Oikopleuridae</taxon>
        <taxon>Oikopleura</taxon>
    </lineage>
</organism>
<keyword evidence="5 15" id="KW-0507">mRNA processing</keyword>
<evidence type="ECO:0000256" key="2">
    <source>
        <dbReference type="ARBA" id="ARBA00004906"/>
    </source>
</evidence>
<comment type="subunit">
    <text evidence="15">Homotetramer.</text>
</comment>
<dbReference type="GO" id="GO:0000974">
    <property type="term" value="C:Prp19 complex"/>
    <property type="evidence" value="ECO:0007669"/>
    <property type="project" value="UniProtKB-UniRule"/>
</dbReference>
<evidence type="ECO:0000313" key="18">
    <source>
        <dbReference type="Proteomes" id="UP000001307"/>
    </source>
</evidence>
<dbReference type="Pfam" id="PF04564">
    <property type="entry name" value="U-box"/>
    <property type="match status" value="1"/>
</dbReference>
<keyword evidence="13 15" id="KW-0539">Nucleus</keyword>
<evidence type="ECO:0000256" key="4">
    <source>
        <dbReference type="ARBA" id="ARBA00022574"/>
    </source>
</evidence>
<keyword evidence="9 15" id="KW-0227">DNA damage</keyword>
<evidence type="ECO:0000256" key="14">
    <source>
        <dbReference type="PROSITE-ProRule" id="PRU00221"/>
    </source>
</evidence>
<dbReference type="EMBL" id="FN653085">
    <property type="protein sequence ID" value="CBY11456.1"/>
    <property type="molecule type" value="Genomic_DNA"/>
</dbReference>
<evidence type="ECO:0000256" key="12">
    <source>
        <dbReference type="ARBA" id="ARBA00023204"/>
    </source>
</evidence>
<dbReference type="Gene3D" id="3.30.40.10">
    <property type="entry name" value="Zinc/RING finger domain, C3HC4 (zinc finger)"/>
    <property type="match status" value="1"/>
</dbReference>
<dbReference type="SMART" id="SM00504">
    <property type="entry name" value="Ubox"/>
    <property type="match status" value="1"/>
</dbReference>
<dbReference type="InterPro" id="IPR003613">
    <property type="entry name" value="Ubox_domain"/>
</dbReference>
<comment type="pathway">
    <text evidence="2 15">Protein modification; protein ubiquitination.</text>
</comment>
<dbReference type="AlphaFoldDB" id="E4XNL8"/>
<dbReference type="GO" id="GO:0070534">
    <property type="term" value="P:protein K63-linked ubiquitination"/>
    <property type="evidence" value="ECO:0007669"/>
    <property type="project" value="UniProtKB-UniRule"/>
</dbReference>
<dbReference type="UniPathway" id="UPA00143"/>